<dbReference type="Proteomes" id="UP001500033">
    <property type="component" value="Unassembled WGS sequence"/>
</dbReference>
<evidence type="ECO:0000313" key="2">
    <source>
        <dbReference type="Proteomes" id="UP001500033"/>
    </source>
</evidence>
<organism evidence="1 2">
    <name type="scientific">Streptomyces rhizosphaericus</name>
    <dbReference type="NCBI Taxonomy" id="114699"/>
    <lineage>
        <taxon>Bacteria</taxon>
        <taxon>Bacillati</taxon>
        <taxon>Actinomycetota</taxon>
        <taxon>Actinomycetes</taxon>
        <taxon>Kitasatosporales</taxon>
        <taxon>Streptomycetaceae</taxon>
        <taxon>Streptomyces</taxon>
        <taxon>Streptomyces violaceusniger group</taxon>
    </lineage>
</organism>
<proteinExistence type="predicted"/>
<gene>
    <name evidence="1" type="ORF">GCM10009576_098130</name>
</gene>
<name>A0ABN1SUG0_9ACTN</name>
<sequence>MSDEPNRPTQMEVRRAAAWGRVALLTRTRRAAAASAWATDLDGRLVANGHHRESQTSMQKPPQAIGGAEECDVAENDVVGTRSARTGPLFPKCSPLRS</sequence>
<reference evidence="1 2" key="1">
    <citation type="journal article" date="2019" name="Int. J. Syst. Evol. Microbiol.">
        <title>The Global Catalogue of Microorganisms (GCM) 10K type strain sequencing project: providing services to taxonomists for standard genome sequencing and annotation.</title>
        <authorList>
            <consortium name="The Broad Institute Genomics Platform"/>
            <consortium name="The Broad Institute Genome Sequencing Center for Infectious Disease"/>
            <person name="Wu L."/>
            <person name="Ma J."/>
        </authorList>
    </citation>
    <scope>NUCLEOTIDE SEQUENCE [LARGE SCALE GENOMIC DNA]</scope>
    <source>
        <strain evidence="1 2">JCM 11445</strain>
    </source>
</reference>
<accession>A0ABN1SUG0</accession>
<comment type="caution">
    <text evidence="1">The sequence shown here is derived from an EMBL/GenBank/DDBJ whole genome shotgun (WGS) entry which is preliminary data.</text>
</comment>
<keyword evidence="2" id="KW-1185">Reference proteome</keyword>
<dbReference type="EMBL" id="BAAAIE010000263">
    <property type="protein sequence ID" value="GAA1005304.1"/>
    <property type="molecule type" value="Genomic_DNA"/>
</dbReference>
<evidence type="ECO:0000313" key="1">
    <source>
        <dbReference type="EMBL" id="GAA1005304.1"/>
    </source>
</evidence>
<protein>
    <submittedName>
        <fullName evidence="1">Uncharacterized protein</fullName>
    </submittedName>
</protein>